<dbReference type="Proteomes" id="UP001620409">
    <property type="component" value="Unassembled WGS sequence"/>
</dbReference>
<organism evidence="2 3">
    <name type="scientific">Dyella humi</name>
    <dbReference type="NCBI Taxonomy" id="1770547"/>
    <lineage>
        <taxon>Bacteria</taxon>
        <taxon>Pseudomonadati</taxon>
        <taxon>Pseudomonadota</taxon>
        <taxon>Gammaproteobacteria</taxon>
        <taxon>Lysobacterales</taxon>
        <taxon>Rhodanobacteraceae</taxon>
        <taxon>Dyella</taxon>
    </lineage>
</organism>
<sequence>MKPATRFLISGLVLVVALTAAASVGVLWCVHRAANERMLDRIKVAGIVGTDLQAQQLENLQLRAQLLAGDPAFVDYVAQSLIPNPQMGGTVDSLSISDLLKQRRNGYDVAIVLDPLGKPVSSSGLLEKDRASIQHDALVTTSIRELKQVQGTWLNNGQLLWVVASPLLRGNTLVGVLVAATRVSDAFTSTIGRVARSDIALVTASKSNSVSLSASGLDVRVTDLLSKQSAQILAVSSASGQVLPLKDGSQAITTWVTPLRVSDGQVALVALDQSDGEGRNLPAEGMPLLLGVMVLGVIGLLCVLVQWRSTWLPLQQVIEVVDRAGSGDGHMTVRVGGSPIVRYLREGINRLLHSR</sequence>
<feature type="transmembrane region" description="Helical" evidence="1">
    <location>
        <begin position="288"/>
        <end position="307"/>
    </location>
</feature>
<keyword evidence="1" id="KW-1133">Transmembrane helix</keyword>
<keyword evidence="3" id="KW-1185">Reference proteome</keyword>
<evidence type="ECO:0000313" key="2">
    <source>
        <dbReference type="EMBL" id="MFK2856077.1"/>
    </source>
</evidence>
<dbReference type="EMBL" id="JADIKI010000023">
    <property type="protein sequence ID" value="MFK2856077.1"/>
    <property type="molecule type" value="Genomic_DNA"/>
</dbReference>
<evidence type="ECO:0000313" key="3">
    <source>
        <dbReference type="Proteomes" id="UP001620409"/>
    </source>
</evidence>
<name>A0ABW8ILG9_9GAMM</name>
<accession>A0ABW8ILG9</accession>
<proteinExistence type="predicted"/>
<protein>
    <recommendedName>
        <fullName evidence="4">HAMP domain-containing protein</fullName>
    </recommendedName>
</protein>
<keyword evidence="1" id="KW-0812">Transmembrane</keyword>
<gene>
    <name evidence="2" type="ORF">ISP18_15840</name>
</gene>
<dbReference type="RefSeq" id="WP_380014119.1">
    <property type="nucleotide sequence ID" value="NZ_JADIKI010000023.1"/>
</dbReference>
<keyword evidence="1" id="KW-0472">Membrane</keyword>
<comment type="caution">
    <text evidence="2">The sequence shown here is derived from an EMBL/GenBank/DDBJ whole genome shotgun (WGS) entry which is preliminary data.</text>
</comment>
<evidence type="ECO:0008006" key="4">
    <source>
        <dbReference type="Google" id="ProtNLM"/>
    </source>
</evidence>
<evidence type="ECO:0000256" key="1">
    <source>
        <dbReference type="SAM" id="Phobius"/>
    </source>
</evidence>
<reference evidence="2 3" key="1">
    <citation type="submission" date="2020-10" db="EMBL/GenBank/DDBJ databases">
        <title>Phylogeny of dyella-like bacteria.</title>
        <authorList>
            <person name="Fu J."/>
        </authorList>
    </citation>
    <scope>NUCLEOTIDE SEQUENCE [LARGE SCALE GENOMIC DNA]</scope>
    <source>
        <strain evidence="2 3">DHG40</strain>
    </source>
</reference>